<proteinExistence type="predicted"/>
<dbReference type="Pfam" id="PF16363">
    <property type="entry name" value="GDP_Man_Dehyd"/>
    <property type="match status" value="1"/>
</dbReference>
<accession>A0A1I4UQR4</accession>
<dbReference type="AlphaFoldDB" id="A0A1I4UQR4"/>
<feature type="domain" description="NAD(P)-binding" evidence="1">
    <location>
        <begin position="26"/>
        <end position="339"/>
    </location>
</feature>
<organism evidence="2 3">
    <name type="scientific">Rugamonas rubra</name>
    <dbReference type="NCBI Taxonomy" id="758825"/>
    <lineage>
        <taxon>Bacteria</taxon>
        <taxon>Pseudomonadati</taxon>
        <taxon>Pseudomonadota</taxon>
        <taxon>Betaproteobacteria</taxon>
        <taxon>Burkholderiales</taxon>
        <taxon>Oxalobacteraceae</taxon>
        <taxon>Telluria group</taxon>
        <taxon>Rugamonas</taxon>
    </lineage>
</organism>
<dbReference type="Gene3D" id="3.90.25.10">
    <property type="entry name" value="UDP-galactose 4-epimerase, domain 1"/>
    <property type="match status" value="1"/>
</dbReference>
<dbReference type="CDD" id="cd05252">
    <property type="entry name" value="CDP_GD_SDR_e"/>
    <property type="match status" value="1"/>
</dbReference>
<dbReference type="Gene3D" id="3.40.50.720">
    <property type="entry name" value="NAD(P)-binding Rossmann-like Domain"/>
    <property type="match status" value="1"/>
</dbReference>
<evidence type="ECO:0000313" key="2">
    <source>
        <dbReference type="EMBL" id="SFM91255.1"/>
    </source>
</evidence>
<name>A0A1I4UQR4_9BURK</name>
<dbReference type="SUPFAM" id="SSF51735">
    <property type="entry name" value="NAD(P)-binding Rossmann-fold domains"/>
    <property type="match status" value="1"/>
</dbReference>
<evidence type="ECO:0000313" key="3">
    <source>
        <dbReference type="Proteomes" id="UP000199470"/>
    </source>
</evidence>
<dbReference type="PANTHER" id="PTHR43000">
    <property type="entry name" value="DTDP-D-GLUCOSE 4,6-DEHYDRATASE-RELATED"/>
    <property type="match status" value="1"/>
</dbReference>
<dbReference type="STRING" id="758825.SAMN02982985_05756"/>
<dbReference type="InterPro" id="IPR013445">
    <property type="entry name" value="CDP_4_6_deHydtase"/>
</dbReference>
<evidence type="ECO:0000259" key="1">
    <source>
        <dbReference type="Pfam" id="PF16363"/>
    </source>
</evidence>
<gene>
    <name evidence="2" type="ORF">SAMN02982985_05756</name>
</gene>
<dbReference type="InterPro" id="IPR036291">
    <property type="entry name" value="NAD(P)-bd_dom_sf"/>
</dbReference>
<reference evidence="2 3" key="1">
    <citation type="submission" date="2016-10" db="EMBL/GenBank/DDBJ databases">
        <authorList>
            <person name="de Groot N.N."/>
        </authorList>
    </citation>
    <scope>NUCLEOTIDE SEQUENCE [LARGE SCALE GENOMIC DNA]</scope>
    <source>
        <strain evidence="2 3">ATCC 43154</strain>
    </source>
</reference>
<dbReference type="EMBL" id="FOTW01000047">
    <property type="protein sequence ID" value="SFM91255.1"/>
    <property type="molecule type" value="Genomic_DNA"/>
</dbReference>
<protein>
    <submittedName>
        <fullName evidence="2">CDP-glucose 4,6-dehydratase</fullName>
    </submittedName>
</protein>
<keyword evidence="3" id="KW-1185">Reference proteome</keyword>
<sequence length="372" mass="40950">MAERQGAVEALAMNAAFWQGKRVFLSGHTGFKGSWLSLWLQQMGAELTGYALQAPSDPSLFEVAGVAAGMRSIVGDIRDAAALTRAMQEARPQIVIHMAAQALVRHSYTHPVETYSTNVMGLVNLFEAVRATPGVKAVLNVTSDKCYENKEWAWGYRENEPFGGYDPYSNSKACAELVTAGYRSSFFNPEKYAEHGVALASGRAGNVIGGGDWAEDRLIPDMVRAIGAGRPVQIRSPHAIRPWQHVLEPLSGYLTLAEHLYSEGAAYAEGFNFGPHDSDARPVEWIIERLCQSWGEGAAWQLDAAPQPHEAHYLKLDCSKAHARLRWQPRWNLGQTIDQIVAWHQAHGAGADMRALTLAQIQQYQNTAHSTN</sequence>
<dbReference type="Proteomes" id="UP000199470">
    <property type="component" value="Unassembled WGS sequence"/>
</dbReference>
<dbReference type="InterPro" id="IPR016040">
    <property type="entry name" value="NAD(P)-bd_dom"/>
</dbReference>
<dbReference type="NCBIfam" id="TIGR02622">
    <property type="entry name" value="CDP_4_6_dhtase"/>
    <property type="match status" value="1"/>
</dbReference>